<comment type="similarity">
    <text evidence="1">Belongs to the UPF0065 (bug) family.</text>
</comment>
<dbReference type="OrthoDB" id="8678477at2"/>
<gene>
    <name evidence="3" type="ORF">CDN99_17765</name>
</gene>
<dbReference type="InterPro" id="IPR005064">
    <property type="entry name" value="BUG"/>
</dbReference>
<reference evidence="3 4" key="1">
    <citation type="journal article" date="2008" name="Int. J. Syst. Evol. Microbiol.">
        <title>Description of Roseateles aquatilis sp. nov. and Roseateles terrae sp. nov., in the class Betaproteobacteria, and emended description of the genus Roseateles.</title>
        <authorList>
            <person name="Gomila M."/>
            <person name="Bowien B."/>
            <person name="Falsen E."/>
            <person name="Moore E.R."/>
            <person name="Lalucat J."/>
        </authorList>
    </citation>
    <scope>NUCLEOTIDE SEQUENCE [LARGE SCALE GENOMIC DNA]</scope>
    <source>
        <strain evidence="3 4">CCUG 48205</strain>
    </source>
</reference>
<comment type="caution">
    <text evidence="3">The sequence shown here is derived from an EMBL/GenBank/DDBJ whole genome shotgun (WGS) entry which is preliminary data.</text>
</comment>
<dbReference type="EMBL" id="NIOF01000008">
    <property type="protein sequence ID" value="OWQ87739.1"/>
    <property type="molecule type" value="Genomic_DNA"/>
</dbReference>
<dbReference type="PANTHER" id="PTHR42928:SF5">
    <property type="entry name" value="BLR1237 PROTEIN"/>
    <property type="match status" value="1"/>
</dbReference>
<accession>A0A246J5C9</accession>
<evidence type="ECO:0000313" key="3">
    <source>
        <dbReference type="EMBL" id="OWQ87739.1"/>
    </source>
</evidence>
<evidence type="ECO:0000256" key="1">
    <source>
        <dbReference type="ARBA" id="ARBA00006987"/>
    </source>
</evidence>
<dbReference type="PANTHER" id="PTHR42928">
    <property type="entry name" value="TRICARBOXYLATE-BINDING PROTEIN"/>
    <property type="match status" value="1"/>
</dbReference>
<protein>
    <submittedName>
        <fullName evidence="3">ABC transporter substrate-binding protein</fullName>
    </submittedName>
</protein>
<dbReference type="AlphaFoldDB" id="A0A246J5C9"/>
<dbReference type="PIRSF" id="PIRSF017082">
    <property type="entry name" value="YflP"/>
    <property type="match status" value="1"/>
</dbReference>
<dbReference type="Proteomes" id="UP000197468">
    <property type="component" value="Unassembled WGS sequence"/>
</dbReference>
<keyword evidence="2" id="KW-0732">Signal</keyword>
<dbReference type="SUPFAM" id="SSF53850">
    <property type="entry name" value="Periplasmic binding protein-like II"/>
    <property type="match status" value="1"/>
</dbReference>
<organism evidence="3 4">
    <name type="scientific">Roseateles aquatilis</name>
    <dbReference type="NCBI Taxonomy" id="431061"/>
    <lineage>
        <taxon>Bacteria</taxon>
        <taxon>Pseudomonadati</taxon>
        <taxon>Pseudomonadota</taxon>
        <taxon>Betaproteobacteria</taxon>
        <taxon>Burkholderiales</taxon>
        <taxon>Sphaerotilaceae</taxon>
        <taxon>Roseateles</taxon>
    </lineage>
</organism>
<dbReference type="Gene3D" id="3.40.190.10">
    <property type="entry name" value="Periplasmic binding protein-like II"/>
    <property type="match status" value="1"/>
</dbReference>
<evidence type="ECO:0000313" key="4">
    <source>
        <dbReference type="Proteomes" id="UP000197468"/>
    </source>
</evidence>
<dbReference type="Gene3D" id="3.40.190.150">
    <property type="entry name" value="Bordetella uptake gene, domain 1"/>
    <property type="match status" value="1"/>
</dbReference>
<name>A0A246J5C9_9BURK</name>
<dbReference type="InterPro" id="IPR042100">
    <property type="entry name" value="Bug_dom1"/>
</dbReference>
<proteinExistence type="inferred from homology"/>
<evidence type="ECO:0000256" key="2">
    <source>
        <dbReference type="SAM" id="SignalP"/>
    </source>
</evidence>
<feature type="chain" id="PRO_5012444891" evidence="2">
    <location>
        <begin position="24"/>
        <end position="324"/>
    </location>
</feature>
<sequence>MKRRDLIASAALGALAVPGLARADGAWPRRPIRLVVPFPGGSSPDLVARYLAEPLAHALGQPVVIDNKPGAGGNIGTGAVAKAAPDGHTLLFTIQGPLITAPLLARALPYDPRRELRSISLVASSPNVLVVPPSLGVDTLPAFVALARRRAGALNYGSVGNGSAAHLAMESFIARAGLSLVHVPYAGFPQVVNAMLAGQIHAGFMVPAIAMPQVRAGKLKALAVTSAGRMAALSELPTVAESGYPGFEATSWQALLAPAGTPTAIVQRLAAETIRIVKSEAFRRELLPLFFSAAGTSPDGLDSLMRDERQRWGALIQQLKLERE</sequence>
<feature type="signal peptide" evidence="2">
    <location>
        <begin position="1"/>
        <end position="23"/>
    </location>
</feature>
<keyword evidence="4" id="KW-1185">Reference proteome</keyword>
<dbReference type="RefSeq" id="WP_088386227.1">
    <property type="nucleotide sequence ID" value="NZ_NIOF01000008.1"/>
</dbReference>
<dbReference type="Pfam" id="PF03401">
    <property type="entry name" value="TctC"/>
    <property type="match status" value="1"/>
</dbReference>
<dbReference type="CDD" id="cd13578">
    <property type="entry name" value="PBP2_Bug27"/>
    <property type="match status" value="1"/>
</dbReference>